<protein>
    <submittedName>
        <fullName evidence="1">Uncharacterized protein</fullName>
    </submittedName>
</protein>
<comment type="caution">
    <text evidence="1">The sequence shown here is derived from an EMBL/GenBank/DDBJ whole genome shotgun (WGS) entry which is preliminary data.</text>
</comment>
<accession>A0AAD7P253</accession>
<dbReference type="AlphaFoldDB" id="A0AAD7P253"/>
<organism evidence="1 2">
    <name type="scientific">Mycena maculata</name>
    <dbReference type="NCBI Taxonomy" id="230809"/>
    <lineage>
        <taxon>Eukaryota</taxon>
        <taxon>Fungi</taxon>
        <taxon>Dikarya</taxon>
        <taxon>Basidiomycota</taxon>
        <taxon>Agaricomycotina</taxon>
        <taxon>Agaricomycetes</taxon>
        <taxon>Agaricomycetidae</taxon>
        <taxon>Agaricales</taxon>
        <taxon>Marasmiineae</taxon>
        <taxon>Mycenaceae</taxon>
        <taxon>Mycena</taxon>
    </lineage>
</organism>
<dbReference type="EMBL" id="JARJLG010000001">
    <property type="protein sequence ID" value="KAJ7785281.1"/>
    <property type="molecule type" value="Genomic_DNA"/>
</dbReference>
<keyword evidence="2" id="KW-1185">Reference proteome</keyword>
<reference evidence="1" key="1">
    <citation type="submission" date="2023-03" db="EMBL/GenBank/DDBJ databases">
        <title>Massive genome expansion in bonnet fungi (Mycena s.s.) driven by repeated elements and novel gene families across ecological guilds.</title>
        <authorList>
            <consortium name="Lawrence Berkeley National Laboratory"/>
            <person name="Harder C.B."/>
            <person name="Miyauchi S."/>
            <person name="Viragh M."/>
            <person name="Kuo A."/>
            <person name="Thoen E."/>
            <person name="Andreopoulos B."/>
            <person name="Lu D."/>
            <person name="Skrede I."/>
            <person name="Drula E."/>
            <person name="Henrissat B."/>
            <person name="Morin E."/>
            <person name="Kohler A."/>
            <person name="Barry K."/>
            <person name="LaButti K."/>
            <person name="Morin E."/>
            <person name="Salamov A."/>
            <person name="Lipzen A."/>
            <person name="Mereny Z."/>
            <person name="Hegedus B."/>
            <person name="Baldrian P."/>
            <person name="Stursova M."/>
            <person name="Weitz H."/>
            <person name="Taylor A."/>
            <person name="Grigoriev I.V."/>
            <person name="Nagy L.G."/>
            <person name="Martin F."/>
            <person name="Kauserud H."/>
        </authorList>
    </citation>
    <scope>NUCLEOTIDE SEQUENCE</scope>
    <source>
        <strain evidence="1">CBHHK188m</strain>
    </source>
</reference>
<name>A0AAD7P253_9AGAR</name>
<proteinExistence type="predicted"/>
<gene>
    <name evidence="1" type="ORF">DFH07DRAFT_948354</name>
</gene>
<sequence length="136" mass="14835">MPVPVPIRPHPSPLAPWTAALADDDAEDGAVTDDTLRRSRSSLNARKLLPRVTSPSHASRGRRTHRIRLCSNAPAPAPITVTAAGPLSLDDDDRREQAFQSLRMMRRRCTCAAAASRCSPQPLPFNAFLQVFNTSP</sequence>
<evidence type="ECO:0000313" key="2">
    <source>
        <dbReference type="Proteomes" id="UP001215280"/>
    </source>
</evidence>
<dbReference type="Proteomes" id="UP001215280">
    <property type="component" value="Unassembled WGS sequence"/>
</dbReference>
<evidence type="ECO:0000313" key="1">
    <source>
        <dbReference type="EMBL" id="KAJ7785281.1"/>
    </source>
</evidence>